<evidence type="ECO:0000259" key="2">
    <source>
        <dbReference type="PROSITE" id="PS50943"/>
    </source>
</evidence>
<dbReference type="SMART" id="SM00530">
    <property type="entry name" value="HTH_XRE"/>
    <property type="match status" value="1"/>
</dbReference>
<dbReference type="RefSeq" id="WP_382761900.1">
    <property type="nucleotide sequence ID" value="NZ_JBHXKZ010000001.1"/>
</dbReference>
<dbReference type="EMBL" id="JBHXKZ010000001">
    <property type="protein sequence ID" value="MFD4821299.1"/>
    <property type="molecule type" value="Genomic_DNA"/>
</dbReference>
<name>A0ABW6ESL5_9ACTN</name>
<dbReference type="PANTHER" id="PTHR35010:SF2">
    <property type="entry name" value="BLL4672 PROTEIN"/>
    <property type="match status" value="1"/>
</dbReference>
<evidence type="ECO:0000256" key="1">
    <source>
        <dbReference type="SAM" id="MobiDB-lite"/>
    </source>
</evidence>
<comment type="caution">
    <text evidence="3">The sequence shown here is derived from an EMBL/GenBank/DDBJ whole genome shotgun (WGS) entry which is preliminary data.</text>
</comment>
<dbReference type="CDD" id="cd00093">
    <property type="entry name" value="HTH_XRE"/>
    <property type="match status" value="1"/>
</dbReference>
<dbReference type="InterPro" id="IPR010982">
    <property type="entry name" value="Lambda_DNA-bd_dom_sf"/>
</dbReference>
<dbReference type="InterPro" id="IPR001387">
    <property type="entry name" value="Cro/C1-type_HTH"/>
</dbReference>
<dbReference type="PROSITE" id="PS50943">
    <property type="entry name" value="HTH_CROC1"/>
    <property type="match status" value="1"/>
</dbReference>
<gene>
    <name evidence="3" type="ORF">ACFWOQ_01855</name>
</gene>
<accession>A0ABW6ESL5</accession>
<dbReference type="PANTHER" id="PTHR35010">
    <property type="entry name" value="BLL4672 PROTEIN-RELATED"/>
    <property type="match status" value="1"/>
</dbReference>
<evidence type="ECO:0000313" key="3">
    <source>
        <dbReference type="EMBL" id="MFD4821299.1"/>
    </source>
</evidence>
<dbReference type="InterPro" id="IPR041413">
    <property type="entry name" value="MLTR_LBD"/>
</dbReference>
<reference evidence="3 4" key="1">
    <citation type="submission" date="2024-09" db="EMBL/GenBank/DDBJ databases">
        <title>The Natural Products Discovery Center: Release of the First 8490 Sequenced Strains for Exploring Actinobacteria Biosynthetic Diversity.</title>
        <authorList>
            <person name="Kalkreuter E."/>
            <person name="Kautsar S.A."/>
            <person name="Yang D."/>
            <person name="Bader C.D."/>
            <person name="Teijaro C.N."/>
            <person name="Fluegel L."/>
            <person name="Davis C.M."/>
            <person name="Simpson J.R."/>
            <person name="Lauterbach L."/>
            <person name="Steele A.D."/>
            <person name="Gui C."/>
            <person name="Meng S."/>
            <person name="Li G."/>
            <person name="Viehrig K."/>
            <person name="Ye F."/>
            <person name="Su P."/>
            <person name="Kiefer A.F."/>
            <person name="Nichols A."/>
            <person name="Cepeda A.J."/>
            <person name="Yan W."/>
            <person name="Fan B."/>
            <person name="Jiang Y."/>
            <person name="Adhikari A."/>
            <person name="Zheng C.-J."/>
            <person name="Schuster L."/>
            <person name="Cowan T.M."/>
            <person name="Smanski M.J."/>
            <person name="Chevrette M.G."/>
            <person name="De Carvalho L.P.S."/>
            <person name="Shen B."/>
        </authorList>
    </citation>
    <scope>NUCLEOTIDE SEQUENCE [LARGE SCALE GENOMIC DNA]</scope>
    <source>
        <strain evidence="3 4">NPDC058428</strain>
    </source>
</reference>
<dbReference type="SUPFAM" id="SSF47413">
    <property type="entry name" value="lambda repressor-like DNA-binding domains"/>
    <property type="match status" value="1"/>
</dbReference>
<keyword evidence="4" id="KW-1185">Reference proteome</keyword>
<dbReference type="Gene3D" id="1.10.260.40">
    <property type="entry name" value="lambda repressor-like DNA-binding domains"/>
    <property type="match status" value="1"/>
</dbReference>
<feature type="compositionally biased region" description="Basic and acidic residues" evidence="1">
    <location>
        <begin position="25"/>
        <end position="35"/>
    </location>
</feature>
<dbReference type="Pfam" id="PF13560">
    <property type="entry name" value="HTH_31"/>
    <property type="match status" value="1"/>
</dbReference>
<dbReference type="Pfam" id="PF17765">
    <property type="entry name" value="MLTR_LBD"/>
    <property type="match status" value="1"/>
</dbReference>
<evidence type="ECO:0000313" key="4">
    <source>
        <dbReference type="Proteomes" id="UP001598352"/>
    </source>
</evidence>
<dbReference type="Proteomes" id="UP001598352">
    <property type="component" value="Unassembled WGS sequence"/>
</dbReference>
<sequence>MATHRAARTSTSKAADTAPQPESVESQHEDLDPRAELSEFLRTRRDRLKPADVGLTDYSRRRRVPGLRREELAQLAGVSAAYYTRFEQGNARNVSREVVDAVSRVLRLSEAEHAHLLQLAQPKRRAENPVEPPRQQVRSEVRDLLRAMEGVPAYVWGRRSDVLAWNQTASAVFGDWAARAPRDRNWARVTFLDPASRKLFTDWDSKARDVVGRLRLWAGLYPDDTQLASLVGELSMKSAEFRTLWAAHDVKQQTHGPMRLTHPLVGKLTLRYETLALQGDQDQYLSTYHAESGSPSEEALRLLASWGADASGKRPTDASP</sequence>
<organism evidence="3 4">
    <name type="scientific">Streptomyces rubiginosohelvolus</name>
    <dbReference type="NCBI Taxonomy" id="67362"/>
    <lineage>
        <taxon>Bacteria</taxon>
        <taxon>Bacillati</taxon>
        <taxon>Actinomycetota</taxon>
        <taxon>Actinomycetes</taxon>
        <taxon>Kitasatosporales</taxon>
        <taxon>Streptomycetaceae</taxon>
        <taxon>Streptomyces</taxon>
    </lineage>
</organism>
<feature type="domain" description="HTH cro/C1-type" evidence="2">
    <location>
        <begin position="66"/>
        <end position="113"/>
    </location>
</feature>
<feature type="region of interest" description="Disordered" evidence="1">
    <location>
        <begin position="1"/>
        <end position="35"/>
    </location>
</feature>
<protein>
    <submittedName>
        <fullName evidence="3">Helix-turn-helix transcriptional regulator</fullName>
    </submittedName>
</protein>
<dbReference type="Gene3D" id="3.30.450.180">
    <property type="match status" value="1"/>
</dbReference>
<proteinExistence type="predicted"/>